<keyword evidence="3" id="KW-1185">Reference proteome</keyword>
<evidence type="ECO:0000313" key="3">
    <source>
        <dbReference type="Proteomes" id="UP000004129"/>
    </source>
</evidence>
<dbReference type="GO" id="GO:0003677">
    <property type="term" value="F:DNA binding"/>
    <property type="evidence" value="ECO:0007669"/>
    <property type="project" value="InterPro"/>
</dbReference>
<dbReference type="SMART" id="SM00530">
    <property type="entry name" value="HTH_XRE"/>
    <property type="match status" value="1"/>
</dbReference>
<evidence type="ECO:0000313" key="2">
    <source>
        <dbReference type="EMBL" id="EHG21747.1"/>
    </source>
</evidence>
<dbReference type="Proteomes" id="UP000004129">
    <property type="component" value="Unassembled WGS sequence"/>
</dbReference>
<dbReference type="eggNOG" id="COG1396">
    <property type="taxonomic scope" value="Bacteria"/>
</dbReference>
<sequence length="167" mass="18466">MKKCLSYYTIEASEVILVTLGDVIKAYRKSHKLSMDEFAKRSALSKGYISMLEKNKNPKTGKVIIPSIQTFQSLAKAMSTSVEALMRSVDKGQLVSLDYGSSDNLPMQTPVTSPPSTNVCTQKEADHLKKYRALDEDGRELVDGLLDTLHEQRSAKSDESWSETTGG</sequence>
<feature type="domain" description="HTH cro/C1-type" evidence="1">
    <location>
        <begin position="24"/>
        <end position="85"/>
    </location>
</feature>
<dbReference type="STRING" id="679201.HMPREF9334_00450"/>
<dbReference type="InterPro" id="IPR010982">
    <property type="entry name" value="Lambda_DNA-bd_dom_sf"/>
</dbReference>
<dbReference type="HOGENOM" id="CLU_1593408_0_0_9"/>
<dbReference type="PROSITE" id="PS50943">
    <property type="entry name" value="HTH_CROC1"/>
    <property type="match status" value="1"/>
</dbReference>
<proteinExistence type="predicted"/>
<gene>
    <name evidence="2" type="ORF">HMPREF9334_00450</name>
</gene>
<accession>G5GMG9</accession>
<dbReference type="SUPFAM" id="SSF47413">
    <property type="entry name" value="lambda repressor-like DNA-binding domains"/>
    <property type="match status" value="1"/>
</dbReference>
<organism evidence="2 3">
    <name type="scientific">Selenomonas infelix ATCC 43532</name>
    <dbReference type="NCBI Taxonomy" id="679201"/>
    <lineage>
        <taxon>Bacteria</taxon>
        <taxon>Bacillati</taxon>
        <taxon>Bacillota</taxon>
        <taxon>Negativicutes</taxon>
        <taxon>Selenomonadales</taxon>
        <taxon>Selenomonadaceae</taxon>
        <taxon>Selenomonas</taxon>
    </lineage>
</organism>
<protein>
    <recommendedName>
        <fullName evidence="1">HTH cro/C1-type domain-containing protein</fullName>
    </recommendedName>
</protein>
<dbReference type="AlphaFoldDB" id="G5GMG9"/>
<dbReference type="CDD" id="cd00093">
    <property type="entry name" value="HTH_XRE"/>
    <property type="match status" value="1"/>
</dbReference>
<evidence type="ECO:0000259" key="1">
    <source>
        <dbReference type="PROSITE" id="PS50943"/>
    </source>
</evidence>
<comment type="caution">
    <text evidence="2">The sequence shown here is derived from an EMBL/GenBank/DDBJ whole genome shotgun (WGS) entry which is preliminary data.</text>
</comment>
<dbReference type="Gene3D" id="1.10.260.40">
    <property type="entry name" value="lambda repressor-like DNA-binding domains"/>
    <property type="match status" value="1"/>
</dbReference>
<reference evidence="2 3" key="1">
    <citation type="submission" date="2011-08" db="EMBL/GenBank/DDBJ databases">
        <title>The Genome Sequence of Selenomonas infelix ATCC 43532.</title>
        <authorList>
            <consortium name="The Broad Institute Genome Sequencing Platform"/>
            <person name="Earl A."/>
            <person name="Ward D."/>
            <person name="Feldgarden M."/>
            <person name="Gevers D."/>
            <person name="Izard J."/>
            <person name="Blanton J.M."/>
            <person name="Baranova O.V."/>
            <person name="Dewhirst F.E."/>
            <person name="Young S.K."/>
            <person name="Zeng Q."/>
            <person name="Gargeya S."/>
            <person name="Fitzgerald M."/>
            <person name="Haas B."/>
            <person name="Abouelleil A."/>
            <person name="Alvarado L."/>
            <person name="Arachchi H.M."/>
            <person name="Berlin A."/>
            <person name="Brown A."/>
            <person name="Chapman S.B."/>
            <person name="Chen Z."/>
            <person name="Dunbar C."/>
            <person name="Freedman E."/>
            <person name="Gearin G."/>
            <person name="Gellesch M."/>
            <person name="Goldberg J."/>
            <person name="Griggs A."/>
            <person name="Gujja S."/>
            <person name="Heiman D."/>
            <person name="Howarth C."/>
            <person name="Larson L."/>
            <person name="Lui A."/>
            <person name="MacDonald P.J.P."/>
            <person name="Montmayeur A."/>
            <person name="Murphy C."/>
            <person name="Neiman D."/>
            <person name="Pearson M."/>
            <person name="Priest M."/>
            <person name="Roberts A."/>
            <person name="Saif S."/>
            <person name="Shea T."/>
            <person name="Shenoy N."/>
            <person name="Sisk P."/>
            <person name="Stolte C."/>
            <person name="Sykes S."/>
            <person name="Wortman J."/>
            <person name="Nusbaum C."/>
            <person name="Birren B."/>
        </authorList>
    </citation>
    <scope>NUCLEOTIDE SEQUENCE [LARGE SCALE GENOMIC DNA]</scope>
    <source>
        <strain evidence="2 3">ATCC 43532</strain>
    </source>
</reference>
<dbReference type="EMBL" id="ACZM01000004">
    <property type="protein sequence ID" value="EHG21747.1"/>
    <property type="molecule type" value="Genomic_DNA"/>
</dbReference>
<dbReference type="InterPro" id="IPR001387">
    <property type="entry name" value="Cro/C1-type_HTH"/>
</dbReference>
<name>G5GMG9_9FIRM</name>
<dbReference type="Pfam" id="PF01381">
    <property type="entry name" value="HTH_3"/>
    <property type="match status" value="1"/>
</dbReference>